<feature type="domain" description="DNA helicase Pif1-like 2B" evidence="1">
    <location>
        <begin position="153"/>
        <end position="190"/>
    </location>
</feature>
<dbReference type="InterPro" id="IPR049163">
    <property type="entry name" value="Pif1-like_2B_dom"/>
</dbReference>
<proteinExistence type="predicted"/>
<dbReference type="OrthoDB" id="272985at2759"/>
<organism evidence="2 3">
    <name type="scientific">Eumeta variegata</name>
    <name type="common">Bagworm moth</name>
    <name type="synonym">Eumeta japonica</name>
    <dbReference type="NCBI Taxonomy" id="151549"/>
    <lineage>
        <taxon>Eukaryota</taxon>
        <taxon>Metazoa</taxon>
        <taxon>Ecdysozoa</taxon>
        <taxon>Arthropoda</taxon>
        <taxon>Hexapoda</taxon>
        <taxon>Insecta</taxon>
        <taxon>Pterygota</taxon>
        <taxon>Neoptera</taxon>
        <taxon>Endopterygota</taxon>
        <taxon>Lepidoptera</taxon>
        <taxon>Glossata</taxon>
        <taxon>Ditrysia</taxon>
        <taxon>Tineoidea</taxon>
        <taxon>Psychidae</taxon>
        <taxon>Oiketicinae</taxon>
        <taxon>Eumeta</taxon>
    </lineage>
</organism>
<dbReference type="PANTHER" id="PTHR10492:SF57">
    <property type="entry name" value="ATP-DEPENDENT DNA HELICASE"/>
    <property type="match status" value="1"/>
</dbReference>
<gene>
    <name evidence="2" type="ORF">EVAR_6548_1</name>
</gene>
<sequence>MKVEKDFIKADSANLPKVDSFMIANFFASNPDFCSAEFRNAKTSVDVESVVYAQKLLEIGKGHLHTDQEGIVHTPIFHVVESEDELIDQVFPNLQLHIFDENLMCERTVLAPKNKTVAKINKTILDEITSETLVYNFIDTVTSSDYTTSYPVDFLNSLVLSGVPLELKVGVPVLLMRNLDTPRLCNDTRL</sequence>
<dbReference type="PANTHER" id="PTHR10492">
    <property type="match status" value="1"/>
</dbReference>
<dbReference type="STRING" id="151549.A0A4C1SSW8"/>
<keyword evidence="3" id="KW-1185">Reference proteome</keyword>
<protein>
    <recommendedName>
        <fullName evidence="1">DNA helicase Pif1-like 2B domain-containing protein</fullName>
    </recommendedName>
</protein>
<comment type="caution">
    <text evidence="2">The sequence shown here is derived from an EMBL/GenBank/DDBJ whole genome shotgun (WGS) entry which is preliminary data.</text>
</comment>
<dbReference type="Proteomes" id="UP000299102">
    <property type="component" value="Unassembled WGS sequence"/>
</dbReference>
<dbReference type="EMBL" id="BGZK01000013">
    <property type="protein sequence ID" value="GBP04348.1"/>
    <property type="molecule type" value="Genomic_DNA"/>
</dbReference>
<evidence type="ECO:0000313" key="2">
    <source>
        <dbReference type="EMBL" id="GBP04348.1"/>
    </source>
</evidence>
<dbReference type="AlphaFoldDB" id="A0A4C1SSW8"/>
<evidence type="ECO:0000313" key="3">
    <source>
        <dbReference type="Proteomes" id="UP000299102"/>
    </source>
</evidence>
<name>A0A4C1SSW8_EUMVA</name>
<evidence type="ECO:0000259" key="1">
    <source>
        <dbReference type="Pfam" id="PF21530"/>
    </source>
</evidence>
<accession>A0A4C1SSW8</accession>
<reference evidence="2 3" key="1">
    <citation type="journal article" date="2019" name="Commun. Biol.">
        <title>The bagworm genome reveals a unique fibroin gene that provides high tensile strength.</title>
        <authorList>
            <person name="Kono N."/>
            <person name="Nakamura H."/>
            <person name="Ohtoshi R."/>
            <person name="Tomita M."/>
            <person name="Numata K."/>
            <person name="Arakawa K."/>
        </authorList>
    </citation>
    <scope>NUCLEOTIDE SEQUENCE [LARGE SCALE GENOMIC DNA]</scope>
</reference>
<dbReference type="Pfam" id="PF21530">
    <property type="entry name" value="Pif1_2B_dom"/>
    <property type="match status" value="1"/>
</dbReference>